<accession>A0A8H7E0G6</accession>
<dbReference type="InterPro" id="IPR036259">
    <property type="entry name" value="MFS_trans_sf"/>
</dbReference>
<evidence type="ECO:0000313" key="8">
    <source>
        <dbReference type="Proteomes" id="UP000606974"/>
    </source>
</evidence>
<evidence type="ECO:0000313" key="7">
    <source>
        <dbReference type="EMBL" id="KAF7504325.1"/>
    </source>
</evidence>
<keyword evidence="3 5" id="KW-1133">Transmembrane helix</keyword>
<feature type="transmembrane region" description="Helical" evidence="5">
    <location>
        <begin position="505"/>
        <end position="523"/>
    </location>
</feature>
<feature type="transmembrane region" description="Helical" evidence="5">
    <location>
        <begin position="93"/>
        <end position="117"/>
    </location>
</feature>
<sequence>MRKDLVRETIFGRIVHLVSGGKLFPPAEQRDPSRLQRYTVTKSASTSATSVSASSDVPLVEKRNPEKGNDYELVDWLENDSENPRNWSTTKKFFVTFQICFLTIAVYIGSAIYTAGVQGVMQQFGVSDVAALLGLTLFVLGYALGPMVFAPMSEMPFFGRSPIYISTLALFVVLQLGVIYAKNFGMLLAFRFITGFIGSPVLATGGATIADMYAPKKQAYGISIWGIAAVCGPALGPVVGGFAAESKGWQWTIWELMWLSGACLIFLIFFLPETSSSNILYRRTMRYRKLTGNPNLKCEAEIEAEGMSSKEIVQIILIRPFTLSFTEPIVFLLNLYIALIYALLYLWFESFPIVFIGIYNFSLGTSGLAFLGLLVGALITLPPFFWYLHQYQEPLFNENGDIKPEHRLTPAFVGAFFIPICLFWFGWSARTSVHWIMPIIGSSFFSIGAFCLFISVLAYLGDAYPKYVASVYAGNDLVRSAFGACFPLFANAMFTRLGVGWASSLLGFLSIVFIPIPFVLYYYGERIRAKSKMARHDL</sequence>
<dbReference type="Proteomes" id="UP000606974">
    <property type="component" value="Unassembled WGS sequence"/>
</dbReference>
<evidence type="ECO:0000256" key="1">
    <source>
        <dbReference type="ARBA" id="ARBA00004141"/>
    </source>
</evidence>
<comment type="caution">
    <text evidence="7">The sequence shown here is derived from an EMBL/GenBank/DDBJ whole genome shotgun (WGS) entry which is preliminary data.</text>
</comment>
<dbReference type="AlphaFoldDB" id="A0A8H7E0G6"/>
<feature type="transmembrane region" description="Helical" evidence="5">
    <location>
        <begin position="222"/>
        <end position="244"/>
    </location>
</feature>
<feature type="transmembrane region" description="Helical" evidence="5">
    <location>
        <begin position="187"/>
        <end position="210"/>
    </location>
</feature>
<dbReference type="Pfam" id="PF07690">
    <property type="entry name" value="MFS_1"/>
    <property type="match status" value="1"/>
</dbReference>
<dbReference type="SUPFAM" id="SSF103473">
    <property type="entry name" value="MFS general substrate transporter"/>
    <property type="match status" value="1"/>
</dbReference>
<dbReference type="Gene3D" id="1.20.1250.20">
    <property type="entry name" value="MFS general substrate transporter like domains"/>
    <property type="match status" value="1"/>
</dbReference>
<dbReference type="InterPro" id="IPR011701">
    <property type="entry name" value="MFS"/>
</dbReference>
<dbReference type="PROSITE" id="PS50850">
    <property type="entry name" value="MFS"/>
    <property type="match status" value="1"/>
</dbReference>
<keyword evidence="4 5" id="KW-0472">Membrane</keyword>
<protein>
    <recommendedName>
        <fullName evidence="6">Major facilitator superfamily (MFS) profile domain-containing protein</fullName>
    </recommendedName>
</protein>
<proteinExistence type="predicted"/>
<feature type="transmembrane region" description="Helical" evidence="5">
    <location>
        <begin position="162"/>
        <end position="181"/>
    </location>
</feature>
<evidence type="ECO:0000256" key="2">
    <source>
        <dbReference type="ARBA" id="ARBA00022692"/>
    </source>
</evidence>
<keyword evidence="8" id="KW-1185">Reference proteome</keyword>
<gene>
    <name evidence="7" type="ORF">GJ744_002445</name>
</gene>
<feature type="transmembrane region" description="Helical" evidence="5">
    <location>
        <begin position="256"/>
        <end position="281"/>
    </location>
</feature>
<dbReference type="PANTHER" id="PTHR23502">
    <property type="entry name" value="MAJOR FACILITATOR SUPERFAMILY"/>
    <property type="match status" value="1"/>
</dbReference>
<reference evidence="7" key="1">
    <citation type="submission" date="2020-02" db="EMBL/GenBank/DDBJ databases">
        <authorList>
            <person name="Palmer J.M."/>
        </authorList>
    </citation>
    <scope>NUCLEOTIDE SEQUENCE</scope>
    <source>
        <strain evidence="7">EPUS1.4</strain>
        <tissue evidence="7">Thallus</tissue>
    </source>
</reference>
<dbReference type="GO" id="GO:0015244">
    <property type="term" value="F:fluconazole transmembrane transporter activity"/>
    <property type="evidence" value="ECO:0007669"/>
    <property type="project" value="TreeGrafter"/>
</dbReference>
<dbReference type="InterPro" id="IPR020846">
    <property type="entry name" value="MFS_dom"/>
</dbReference>
<evidence type="ECO:0000256" key="4">
    <source>
        <dbReference type="ARBA" id="ARBA00023136"/>
    </source>
</evidence>
<dbReference type="OrthoDB" id="3357846at2759"/>
<feature type="transmembrane region" description="Helical" evidence="5">
    <location>
        <begin position="433"/>
        <end position="460"/>
    </location>
</feature>
<name>A0A8H7E0G6_9EURO</name>
<dbReference type="GO" id="GO:0005886">
    <property type="term" value="C:plasma membrane"/>
    <property type="evidence" value="ECO:0007669"/>
    <property type="project" value="TreeGrafter"/>
</dbReference>
<keyword evidence="2 5" id="KW-0812">Transmembrane</keyword>
<evidence type="ECO:0000256" key="3">
    <source>
        <dbReference type="ARBA" id="ARBA00022989"/>
    </source>
</evidence>
<feature type="transmembrane region" description="Helical" evidence="5">
    <location>
        <begin position="368"/>
        <end position="388"/>
    </location>
</feature>
<organism evidence="7 8">
    <name type="scientific">Endocarpon pusillum</name>
    <dbReference type="NCBI Taxonomy" id="364733"/>
    <lineage>
        <taxon>Eukaryota</taxon>
        <taxon>Fungi</taxon>
        <taxon>Dikarya</taxon>
        <taxon>Ascomycota</taxon>
        <taxon>Pezizomycotina</taxon>
        <taxon>Eurotiomycetes</taxon>
        <taxon>Chaetothyriomycetidae</taxon>
        <taxon>Verrucariales</taxon>
        <taxon>Verrucariaceae</taxon>
        <taxon>Endocarpon</taxon>
    </lineage>
</organism>
<feature type="domain" description="Major facilitator superfamily (MFS) profile" evidence="6">
    <location>
        <begin position="95"/>
        <end position="527"/>
    </location>
</feature>
<feature type="transmembrane region" description="Helical" evidence="5">
    <location>
        <begin position="129"/>
        <end position="150"/>
    </location>
</feature>
<dbReference type="GO" id="GO:1990961">
    <property type="term" value="P:xenobiotic detoxification by transmembrane export across the plasma membrane"/>
    <property type="evidence" value="ECO:0007669"/>
    <property type="project" value="TreeGrafter"/>
</dbReference>
<dbReference type="CDD" id="cd17323">
    <property type="entry name" value="MFS_Tpo1_MDR_like"/>
    <property type="match status" value="1"/>
</dbReference>
<evidence type="ECO:0000259" key="6">
    <source>
        <dbReference type="PROSITE" id="PS50850"/>
    </source>
</evidence>
<feature type="transmembrane region" description="Helical" evidence="5">
    <location>
        <begin position="329"/>
        <end position="348"/>
    </location>
</feature>
<dbReference type="FunFam" id="1.20.1250.20:FF:000011">
    <property type="entry name" value="MFS multidrug transporter, putative"/>
    <property type="match status" value="1"/>
</dbReference>
<evidence type="ECO:0000256" key="5">
    <source>
        <dbReference type="SAM" id="Phobius"/>
    </source>
</evidence>
<feature type="transmembrane region" description="Helical" evidence="5">
    <location>
        <begin position="408"/>
        <end position="427"/>
    </location>
</feature>
<dbReference type="EMBL" id="JAACFV010000141">
    <property type="protein sequence ID" value="KAF7504325.1"/>
    <property type="molecule type" value="Genomic_DNA"/>
</dbReference>
<comment type="subcellular location">
    <subcellularLocation>
        <location evidence="1">Membrane</location>
        <topology evidence="1">Multi-pass membrane protein</topology>
    </subcellularLocation>
</comment>
<dbReference type="PANTHER" id="PTHR23502:SF23">
    <property type="entry name" value="FLUCONAZOLE RESISTANCE PROTEIN 1"/>
    <property type="match status" value="1"/>
</dbReference>